<evidence type="ECO:0000256" key="3">
    <source>
        <dbReference type="ARBA" id="ARBA00022692"/>
    </source>
</evidence>
<evidence type="ECO:0000256" key="1">
    <source>
        <dbReference type="ARBA" id="ARBA00004127"/>
    </source>
</evidence>
<evidence type="ECO:0000256" key="5">
    <source>
        <dbReference type="ARBA" id="ARBA00023136"/>
    </source>
</evidence>
<dbReference type="InterPro" id="IPR026749">
    <property type="entry name" value="Tmem135"/>
</dbReference>
<dbReference type="InterPro" id="IPR031926">
    <property type="entry name" value="TMEM135_N"/>
</dbReference>
<comment type="caution">
    <text evidence="7">The sequence shown here is derived from an EMBL/GenBank/DDBJ whole genome shotgun (WGS) entry which is preliminary data.</text>
</comment>
<dbReference type="PANTHER" id="PTHR12459:SF15">
    <property type="entry name" value="TRANSMEMBRANE PROTEIN 135"/>
    <property type="match status" value="1"/>
</dbReference>
<dbReference type="Proteomes" id="UP001211065">
    <property type="component" value="Unassembled WGS sequence"/>
</dbReference>
<evidence type="ECO:0000256" key="4">
    <source>
        <dbReference type="ARBA" id="ARBA00022989"/>
    </source>
</evidence>
<sequence>MVNFKLYENFIESIAVVLSKALTNDEREKIAKNFQSFNERLRQLSSDNLKRIKQEAEIKRPYCKHKLTCTQSCIRSFLKSFCTTYILKYALGFIPTLMTGKIFRNPRLILLLGGRDTTQLSLFLSSFTFLYKVLLCSLRRIFVSNDWKISFIAGLVASTSLAIDRNDTRRLMIALYLSTRNLHFISRHLWRIHVEPRWDPNDDSQNEVKEEKTKPKYLISSPRIPGEVRKYGEEINPFSFEFSSKIPKSLETKDSKKVETVVTTRKLDNKIDIIRKFVRKCAAVSLMMISSGQIAYGFVLHPETLNSSYFSFLLLHGNFKKKEPLRAKNYLNAWTNVITNIATNNLSPLYNEYKIPPELKEFKENLGMTKSGMLMCSLQHGNHYYCSGGALSIFKSEILRAVALYAPLNFFMTVVFKIDKFVKDPKNTLLIVTKSILRSTLFLASYVTVAFSSVCYFRRIFGGDKIWMYYVNGFLAGSTVLLEAPGRRLELALYCFPRALESFFNCGVKKGWFRNIKNGELIYFGLSMATMMTLYQHDPESIHDGYR</sequence>
<name>A0AAD5U6S9_9FUNG</name>
<comment type="subcellular location">
    <subcellularLocation>
        <location evidence="1">Endomembrane system</location>
        <topology evidence="1">Multi-pass membrane protein</topology>
    </subcellularLocation>
</comment>
<evidence type="ECO:0000313" key="8">
    <source>
        <dbReference type="Proteomes" id="UP001211065"/>
    </source>
</evidence>
<keyword evidence="4" id="KW-1133">Transmembrane helix</keyword>
<protein>
    <recommendedName>
        <fullName evidence="6">Transmembrane protein 135 N-terminal domain-containing protein</fullName>
    </recommendedName>
</protein>
<dbReference type="EMBL" id="JADGJW010000036">
    <property type="protein sequence ID" value="KAJ3226434.1"/>
    <property type="molecule type" value="Genomic_DNA"/>
</dbReference>
<evidence type="ECO:0000313" key="7">
    <source>
        <dbReference type="EMBL" id="KAJ3226434.1"/>
    </source>
</evidence>
<dbReference type="AlphaFoldDB" id="A0AAD5U6S9"/>
<organism evidence="7 8">
    <name type="scientific">Clydaea vesicula</name>
    <dbReference type="NCBI Taxonomy" id="447962"/>
    <lineage>
        <taxon>Eukaryota</taxon>
        <taxon>Fungi</taxon>
        <taxon>Fungi incertae sedis</taxon>
        <taxon>Chytridiomycota</taxon>
        <taxon>Chytridiomycota incertae sedis</taxon>
        <taxon>Chytridiomycetes</taxon>
        <taxon>Lobulomycetales</taxon>
        <taxon>Lobulomycetaceae</taxon>
        <taxon>Clydaea</taxon>
    </lineage>
</organism>
<dbReference type="PANTHER" id="PTHR12459">
    <property type="entry name" value="TRANSMEMBRANE PROTEIN 135-RELATED"/>
    <property type="match status" value="1"/>
</dbReference>
<comment type="similarity">
    <text evidence="2">Belongs to the TMEM135 family.</text>
</comment>
<feature type="domain" description="Transmembrane protein 135 N-terminal" evidence="6">
    <location>
        <begin position="380"/>
        <end position="508"/>
    </location>
</feature>
<reference evidence="7" key="1">
    <citation type="submission" date="2020-05" db="EMBL/GenBank/DDBJ databases">
        <title>Phylogenomic resolution of chytrid fungi.</title>
        <authorList>
            <person name="Stajich J.E."/>
            <person name="Amses K."/>
            <person name="Simmons R."/>
            <person name="Seto K."/>
            <person name="Myers J."/>
            <person name="Bonds A."/>
            <person name="Quandt C.A."/>
            <person name="Barry K."/>
            <person name="Liu P."/>
            <person name="Grigoriev I."/>
            <person name="Longcore J.E."/>
            <person name="James T.Y."/>
        </authorList>
    </citation>
    <scope>NUCLEOTIDE SEQUENCE</scope>
    <source>
        <strain evidence="7">JEL0476</strain>
    </source>
</reference>
<keyword evidence="5" id="KW-0472">Membrane</keyword>
<proteinExistence type="inferred from homology"/>
<gene>
    <name evidence="7" type="ORF">HK099_004887</name>
</gene>
<evidence type="ECO:0000256" key="2">
    <source>
        <dbReference type="ARBA" id="ARBA00008924"/>
    </source>
</evidence>
<accession>A0AAD5U6S9</accession>
<dbReference type="Pfam" id="PF15982">
    <property type="entry name" value="TMEM135_C_rich"/>
    <property type="match status" value="1"/>
</dbReference>
<keyword evidence="3" id="KW-0812">Transmembrane</keyword>
<keyword evidence="8" id="KW-1185">Reference proteome</keyword>
<evidence type="ECO:0000259" key="6">
    <source>
        <dbReference type="Pfam" id="PF15982"/>
    </source>
</evidence>